<gene>
    <name evidence="2" type="ORF">HAX54_002648</name>
</gene>
<dbReference type="Proteomes" id="UP000823775">
    <property type="component" value="Unassembled WGS sequence"/>
</dbReference>
<feature type="compositionally biased region" description="Polar residues" evidence="1">
    <location>
        <begin position="115"/>
        <end position="137"/>
    </location>
</feature>
<evidence type="ECO:0000313" key="2">
    <source>
        <dbReference type="EMBL" id="MCD7466196.1"/>
    </source>
</evidence>
<protein>
    <submittedName>
        <fullName evidence="2">Uncharacterized protein</fullName>
    </submittedName>
</protein>
<comment type="caution">
    <text evidence="2">The sequence shown here is derived from an EMBL/GenBank/DDBJ whole genome shotgun (WGS) entry which is preliminary data.</text>
</comment>
<name>A0ABS8T487_DATST</name>
<reference evidence="2 3" key="1">
    <citation type="journal article" date="2021" name="BMC Genomics">
        <title>Datura genome reveals duplications of psychoactive alkaloid biosynthetic genes and high mutation rate following tissue culture.</title>
        <authorList>
            <person name="Rajewski A."/>
            <person name="Carter-House D."/>
            <person name="Stajich J."/>
            <person name="Litt A."/>
        </authorList>
    </citation>
    <scope>NUCLEOTIDE SEQUENCE [LARGE SCALE GENOMIC DNA]</scope>
    <source>
        <strain evidence="2">AR-01</strain>
    </source>
</reference>
<feature type="region of interest" description="Disordered" evidence="1">
    <location>
        <begin position="113"/>
        <end position="137"/>
    </location>
</feature>
<evidence type="ECO:0000313" key="3">
    <source>
        <dbReference type="Proteomes" id="UP000823775"/>
    </source>
</evidence>
<keyword evidence="3" id="KW-1185">Reference proteome</keyword>
<evidence type="ECO:0000256" key="1">
    <source>
        <dbReference type="SAM" id="MobiDB-lite"/>
    </source>
</evidence>
<dbReference type="EMBL" id="JACEIK010001119">
    <property type="protein sequence ID" value="MCD7466196.1"/>
    <property type="molecule type" value="Genomic_DNA"/>
</dbReference>
<accession>A0ABS8T487</accession>
<sequence>MKISVERVGGAKLLPSLLHREYFTTSLTNSKSSFELHILVPLLKQTTDNLKLWQTEFDSEVTNADAEEEPVESLISVSVSDAHDSLVPKVEPDNNIETMLAIGSDDSVGVASDEAISSSRAMTAQGEKYSQSGRSAK</sequence>
<proteinExistence type="predicted"/>
<organism evidence="2 3">
    <name type="scientific">Datura stramonium</name>
    <name type="common">Jimsonweed</name>
    <name type="synonym">Common thornapple</name>
    <dbReference type="NCBI Taxonomy" id="4076"/>
    <lineage>
        <taxon>Eukaryota</taxon>
        <taxon>Viridiplantae</taxon>
        <taxon>Streptophyta</taxon>
        <taxon>Embryophyta</taxon>
        <taxon>Tracheophyta</taxon>
        <taxon>Spermatophyta</taxon>
        <taxon>Magnoliopsida</taxon>
        <taxon>eudicotyledons</taxon>
        <taxon>Gunneridae</taxon>
        <taxon>Pentapetalae</taxon>
        <taxon>asterids</taxon>
        <taxon>lamiids</taxon>
        <taxon>Solanales</taxon>
        <taxon>Solanaceae</taxon>
        <taxon>Solanoideae</taxon>
        <taxon>Datureae</taxon>
        <taxon>Datura</taxon>
    </lineage>
</organism>